<feature type="compositionally biased region" description="Polar residues" evidence="2">
    <location>
        <begin position="545"/>
        <end position="557"/>
    </location>
</feature>
<dbReference type="PANTHER" id="PTHR30203">
    <property type="entry name" value="OUTER MEMBRANE CATION EFFLUX PROTEIN"/>
    <property type="match status" value="1"/>
</dbReference>
<sequence length="563" mass="62575">MMLLKLTKPSLAILSVLGLSACTTLGPDYVHPEQTALPSDWSVEKAAATQDAEQSEQKLQQWWQQFNDPTLNLLVEMASQQNLDLEAAGLRIVQARSLLGISTGLQYPQVQAVSGNLARAYVNDQGVNNAALSFDAGWEMDIWGKYARGIESAEAGYYASIASYHDIMVTITAEVARNYINYRTFQERILLSRRNIEIQERVVNITQVQFDSGNVTELDVQQAKNQLFNTKAAQPSLEIAMKQSRTALALLLGVLPEEVEGLLKSAGFAQRMADYEAQFKSSGRKPALSGNDERSIVPRPPLLDNQVDANLVMRRPDLQVSEMQARAQSAQIGVAETALYPSFSLFGSIGIDSTVPDGSSFSFSDSLTMVIGPTFSWNIFQYGRVKNNIRFEDAKFQETLTNYNKKVLQAVNEVTNALEAYDLYLEQKSLRLQSVNSSIRAFNISMTQYENGQISFERLLNSVEKMTRAEDSYATIKGNVANQVVALYKALGGGWEAQTGKPFLSEGVAKQMQERSDWDDLLDEEERVLPPLLLEQPSDKEQADSPEQISDEQNNAEQDGEVQ</sequence>
<dbReference type="Pfam" id="PF02321">
    <property type="entry name" value="OEP"/>
    <property type="match status" value="2"/>
</dbReference>
<proteinExistence type="inferred from homology"/>
<dbReference type="InterPro" id="IPR003423">
    <property type="entry name" value="OMP_efflux"/>
</dbReference>
<dbReference type="Gene3D" id="1.20.1600.10">
    <property type="entry name" value="Outer membrane efflux proteins (OEP)"/>
    <property type="match status" value="1"/>
</dbReference>
<dbReference type="EMBL" id="CAKMUD010000072">
    <property type="protein sequence ID" value="CAH1585571.1"/>
    <property type="molecule type" value="Genomic_DNA"/>
</dbReference>
<evidence type="ECO:0000256" key="2">
    <source>
        <dbReference type="SAM" id="MobiDB-lite"/>
    </source>
</evidence>
<evidence type="ECO:0000313" key="5">
    <source>
        <dbReference type="Proteomes" id="UP001295462"/>
    </source>
</evidence>
<dbReference type="AlphaFoldDB" id="A0AAU9QMG6"/>
<evidence type="ECO:0000256" key="1">
    <source>
        <dbReference type="ARBA" id="ARBA00007613"/>
    </source>
</evidence>
<feature type="chain" id="PRO_5043426303" evidence="3">
    <location>
        <begin position="22"/>
        <end position="563"/>
    </location>
</feature>
<dbReference type="SUPFAM" id="SSF56954">
    <property type="entry name" value="Outer membrane efflux proteins (OEP)"/>
    <property type="match status" value="1"/>
</dbReference>
<keyword evidence="3" id="KW-0732">Signal</keyword>
<dbReference type="GO" id="GO:0015562">
    <property type="term" value="F:efflux transmembrane transporter activity"/>
    <property type="evidence" value="ECO:0007669"/>
    <property type="project" value="InterPro"/>
</dbReference>
<comment type="caution">
    <text evidence="4">The sequence shown here is derived from an EMBL/GenBank/DDBJ whole genome shotgun (WGS) entry which is preliminary data.</text>
</comment>
<protein>
    <submittedName>
        <fullName evidence="4">Outer membrane protein</fullName>
    </submittedName>
</protein>
<evidence type="ECO:0000256" key="3">
    <source>
        <dbReference type="SAM" id="SignalP"/>
    </source>
</evidence>
<feature type="region of interest" description="Disordered" evidence="2">
    <location>
        <begin position="526"/>
        <end position="563"/>
    </location>
</feature>
<organism evidence="4 5">
    <name type="scientific">Vibrio jasicida</name>
    <dbReference type="NCBI Taxonomy" id="766224"/>
    <lineage>
        <taxon>Bacteria</taxon>
        <taxon>Pseudomonadati</taxon>
        <taxon>Pseudomonadota</taxon>
        <taxon>Gammaproteobacteria</taxon>
        <taxon>Vibrionales</taxon>
        <taxon>Vibrionaceae</taxon>
        <taxon>Vibrio</taxon>
    </lineage>
</organism>
<dbReference type="RefSeq" id="WP_409588808.1">
    <property type="nucleotide sequence ID" value="NZ_CAKMTZ010000071.1"/>
</dbReference>
<dbReference type="InterPro" id="IPR010131">
    <property type="entry name" value="MdtP/NodT-like"/>
</dbReference>
<reference evidence="4" key="1">
    <citation type="submission" date="2022-01" db="EMBL/GenBank/DDBJ databases">
        <authorList>
            <person name="Lagorce A."/>
        </authorList>
    </citation>
    <scope>NUCLEOTIDE SEQUENCE</scope>
    <source>
        <strain evidence="4">Th15_F1_A12</strain>
    </source>
</reference>
<feature type="signal peptide" evidence="3">
    <location>
        <begin position="1"/>
        <end position="21"/>
    </location>
</feature>
<gene>
    <name evidence="4" type="ORF">THF1A12_20197</name>
</gene>
<name>A0AAU9QMG6_9VIBR</name>
<dbReference type="Proteomes" id="UP001295462">
    <property type="component" value="Unassembled WGS sequence"/>
</dbReference>
<dbReference type="Gene3D" id="2.20.200.10">
    <property type="entry name" value="Outer membrane efflux proteins (OEP)"/>
    <property type="match status" value="1"/>
</dbReference>
<accession>A0AAU9QMG6</accession>
<dbReference type="PROSITE" id="PS51257">
    <property type="entry name" value="PROKAR_LIPOPROTEIN"/>
    <property type="match status" value="1"/>
</dbReference>
<evidence type="ECO:0000313" key="4">
    <source>
        <dbReference type="EMBL" id="CAH1585571.1"/>
    </source>
</evidence>
<comment type="similarity">
    <text evidence="1">Belongs to the outer membrane factor (OMF) (TC 1.B.17) family.</text>
</comment>